<sequence length="143" mass="15381">MLHRTLIITSMLGILVCPYICNGSALPSQTHLKEATDCCQHSAEKEAGNTCHYNSSSHVQHLPVHHHSCGEKGCVLSTATSISLRETVKEIAQSSIRLFEFSSLELASPTPSVCSVTAQTRDALATEQSSGSELRLTMASLLI</sequence>
<dbReference type="AlphaFoldDB" id="A0A3B1DEE0"/>
<dbReference type="EMBL" id="UOGL01000473">
    <property type="protein sequence ID" value="VAX40689.1"/>
    <property type="molecule type" value="Genomic_DNA"/>
</dbReference>
<proteinExistence type="predicted"/>
<organism evidence="1">
    <name type="scientific">hydrothermal vent metagenome</name>
    <dbReference type="NCBI Taxonomy" id="652676"/>
    <lineage>
        <taxon>unclassified sequences</taxon>
        <taxon>metagenomes</taxon>
        <taxon>ecological metagenomes</taxon>
    </lineage>
</organism>
<accession>A0A3B1DEE0</accession>
<gene>
    <name evidence="1" type="ORF">MNBD_PLANCTO02-2474</name>
</gene>
<name>A0A3B1DEE0_9ZZZZ</name>
<evidence type="ECO:0000313" key="1">
    <source>
        <dbReference type="EMBL" id="VAX40689.1"/>
    </source>
</evidence>
<reference evidence="1" key="1">
    <citation type="submission" date="2018-06" db="EMBL/GenBank/DDBJ databases">
        <authorList>
            <person name="Zhirakovskaya E."/>
        </authorList>
    </citation>
    <scope>NUCLEOTIDE SEQUENCE</scope>
</reference>
<protein>
    <submittedName>
        <fullName evidence="1">Uncharacterized protein</fullName>
    </submittedName>
</protein>